<evidence type="ECO:0000313" key="2">
    <source>
        <dbReference type="EMBL" id="GGS39776.1"/>
    </source>
</evidence>
<dbReference type="AlphaFoldDB" id="A0A918GI25"/>
<dbReference type="Proteomes" id="UP000653493">
    <property type="component" value="Unassembled WGS sequence"/>
</dbReference>
<feature type="region of interest" description="Disordered" evidence="1">
    <location>
        <begin position="16"/>
        <end position="94"/>
    </location>
</feature>
<organism evidence="2 3">
    <name type="scientific">Streptomyces griseoviridis</name>
    <dbReference type="NCBI Taxonomy" id="45398"/>
    <lineage>
        <taxon>Bacteria</taxon>
        <taxon>Bacillati</taxon>
        <taxon>Actinomycetota</taxon>
        <taxon>Actinomycetes</taxon>
        <taxon>Kitasatosporales</taxon>
        <taxon>Streptomycetaceae</taxon>
        <taxon>Streptomyces</taxon>
    </lineage>
</organism>
<protein>
    <submittedName>
        <fullName evidence="2">Uncharacterized protein</fullName>
    </submittedName>
</protein>
<feature type="compositionally biased region" description="Low complexity" evidence="1">
    <location>
        <begin position="43"/>
        <end position="55"/>
    </location>
</feature>
<keyword evidence="3" id="KW-1185">Reference proteome</keyword>
<comment type="caution">
    <text evidence="2">The sequence shown here is derived from an EMBL/GenBank/DDBJ whole genome shotgun (WGS) entry which is preliminary data.</text>
</comment>
<sequence length="107" mass="11585">MACQFPFELWVERPRRERAARPAARRAPRRVRADPAPWGPVGPGARPGRPGDMPAQRPVVVRRVEDRTGPWGLPGTAVPATSSAGPGSSGRSHADMVDLLNLYRRGG</sequence>
<evidence type="ECO:0000313" key="3">
    <source>
        <dbReference type="Proteomes" id="UP000653493"/>
    </source>
</evidence>
<proteinExistence type="predicted"/>
<feature type="compositionally biased region" description="Low complexity" evidence="1">
    <location>
        <begin position="80"/>
        <end position="91"/>
    </location>
</feature>
<reference evidence="2" key="2">
    <citation type="submission" date="2020-09" db="EMBL/GenBank/DDBJ databases">
        <authorList>
            <person name="Sun Q."/>
            <person name="Ohkuma M."/>
        </authorList>
    </citation>
    <scope>NUCLEOTIDE SEQUENCE</scope>
    <source>
        <strain evidence="2">JCM 4234</strain>
    </source>
</reference>
<accession>A0A918GI25</accession>
<reference evidence="2" key="1">
    <citation type="journal article" date="2014" name="Int. J. Syst. Evol. Microbiol.">
        <title>Complete genome sequence of Corynebacterium casei LMG S-19264T (=DSM 44701T), isolated from a smear-ripened cheese.</title>
        <authorList>
            <consortium name="US DOE Joint Genome Institute (JGI-PGF)"/>
            <person name="Walter F."/>
            <person name="Albersmeier A."/>
            <person name="Kalinowski J."/>
            <person name="Ruckert C."/>
        </authorList>
    </citation>
    <scope>NUCLEOTIDE SEQUENCE</scope>
    <source>
        <strain evidence="2">JCM 4234</strain>
    </source>
</reference>
<dbReference type="EMBL" id="BMSL01000007">
    <property type="protein sequence ID" value="GGS39776.1"/>
    <property type="molecule type" value="Genomic_DNA"/>
</dbReference>
<name>A0A918GI25_STRGD</name>
<gene>
    <name evidence="2" type="ORF">GCM10010238_31460</name>
</gene>
<evidence type="ECO:0000256" key="1">
    <source>
        <dbReference type="SAM" id="MobiDB-lite"/>
    </source>
</evidence>